<dbReference type="GO" id="GO:0005737">
    <property type="term" value="C:cytoplasm"/>
    <property type="evidence" value="ECO:0007669"/>
    <property type="project" value="UniProtKB-SubCell"/>
</dbReference>
<keyword evidence="4" id="KW-0863">Zinc-finger</keyword>
<protein>
    <submittedName>
        <fullName evidence="6">RMD5 homolog A-like</fullName>
    </submittedName>
</protein>
<keyword evidence="3" id="KW-0479">Metal-binding</keyword>
<dbReference type="InterPro" id="IPR013144">
    <property type="entry name" value="CRA_dom"/>
</dbReference>
<dbReference type="Gene3D" id="3.30.40.10">
    <property type="entry name" value="Zinc/RING finger domain, C3HC4 (zinc finger)"/>
    <property type="match status" value="1"/>
</dbReference>
<dbReference type="AlphaFoldDB" id="A0A7D9JCP5"/>
<comment type="caution">
    <text evidence="6">The sequence shown here is derived from an EMBL/GenBank/DDBJ whole genome shotgun (WGS) entry which is preliminary data.</text>
</comment>
<dbReference type="GO" id="GO:0034657">
    <property type="term" value="C:GID complex"/>
    <property type="evidence" value="ECO:0007669"/>
    <property type="project" value="TreeGrafter"/>
</dbReference>
<name>A0A7D9JCP5_PARCT</name>
<dbReference type="GO" id="GO:0061630">
    <property type="term" value="F:ubiquitin protein ligase activity"/>
    <property type="evidence" value="ECO:0007669"/>
    <property type="project" value="InterPro"/>
</dbReference>
<dbReference type="SUPFAM" id="SSF57850">
    <property type="entry name" value="RING/U-box"/>
    <property type="match status" value="1"/>
</dbReference>
<accession>A0A7D9JCP5</accession>
<dbReference type="SMART" id="SM00757">
    <property type="entry name" value="CRA"/>
    <property type="match status" value="1"/>
</dbReference>
<dbReference type="SMART" id="SM00668">
    <property type="entry name" value="CTLH"/>
    <property type="match status" value="1"/>
</dbReference>
<dbReference type="PROSITE" id="PS51867">
    <property type="entry name" value="ZF_RING_GID"/>
    <property type="match status" value="1"/>
</dbReference>
<keyword evidence="5" id="KW-0862">Zinc</keyword>
<comment type="subcellular location">
    <subcellularLocation>
        <location evidence="1">Cytoplasm</location>
    </subcellularLocation>
</comment>
<sequence>EADLSIDETKKLPFTELNFILDACRQRCLDHALSWCQDHRPQLEEKGSLLEFKLHRLKYINLLVEGNITAALRYANNFVPFSKQNSKEIQQLMACLAYCKSGLENSPYANLLDPVHWIEICEIFTRDACGLLGLSLESPLEVCISAGCQALPSLLQIKQVMQQRQCSGVWTSKDELPIEIDLGSEHRYHSLFACPILRQQCTDSNPPQRLQCGHVISKDALTKLTNGNKVKCPYCPKEMSPNDARELHFY</sequence>
<dbReference type="GO" id="GO:0005634">
    <property type="term" value="C:nucleus"/>
    <property type="evidence" value="ECO:0007669"/>
    <property type="project" value="TreeGrafter"/>
</dbReference>
<keyword evidence="2" id="KW-0963">Cytoplasm</keyword>
<dbReference type="OrthoDB" id="1933281at2759"/>
<dbReference type="InterPro" id="IPR044063">
    <property type="entry name" value="ZF_RING_GID"/>
</dbReference>
<feature type="non-terminal residue" evidence="6">
    <location>
        <position position="250"/>
    </location>
</feature>
<dbReference type="GO" id="GO:0043161">
    <property type="term" value="P:proteasome-mediated ubiquitin-dependent protein catabolic process"/>
    <property type="evidence" value="ECO:0007669"/>
    <property type="project" value="InterPro"/>
</dbReference>
<dbReference type="EMBL" id="CACRXK020014364">
    <property type="protein sequence ID" value="CAB4026713.1"/>
    <property type="molecule type" value="Genomic_DNA"/>
</dbReference>
<gene>
    <name evidence="6" type="ORF">PACLA_8A067352</name>
</gene>
<dbReference type="GO" id="GO:0008270">
    <property type="term" value="F:zinc ion binding"/>
    <property type="evidence" value="ECO:0007669"/>
    <property type="project" value="UniProtKB-KW"/>
</dbReference>
<evidence type="ECO:0000313" key="7">
    <source>
        <dbReference type="Proteomes" id="UP001152795"/>
    </source>
</evidence>
<dbReference type="InterPro" id="IPR027370">
    <property type="entry name" value="Znf-RING_euk"/>
</dbReference>
<organism evidence="6 7">
    <name type="scientific">Paramuricea clavata</name>
    <name type="common">Red gorgonian</name>
    <name type="synonym">Violescent sea-whip</name>
    <dbReference type="NCBI Taxonomy" id="317549"/>
    <lineage>
        <taxon>Eukaryota</taxon>
        <taxon>Metazoa</taxon>
        <taxon>Cnidaria</taxon>
        <taxon>Anthozoa</taxon>
        <taxon>Octocorallia</taxon>
        <taxon>Malacalcyonacea</taxon>
        <taxon>Plexauridae</taxon>
        <taxon>Paramuricea</taxon>
    </lineage>
</organism>
<evidence type="ECO:0000256" key="2">
    <source>
        <dbReference type="ARBA" id="ARBA00022490"/>
    </source>
</evidence>
<evidence type="ECO:0000256" key="3">
    <source>
        <dbReference type="ARBA" id="ARBA00022723"/>
    </source>
</evidence>
<dbReference type="InterPro" id="IPR024964">
    <property type="entry name" value="CTLH/CRA"/>
</dbReference>
<evidence type="ECO:0000256" key="5">
    <source>
        <dbReference type="ARBA" id="ARBA00022833"/>
    </source>
</evidence>
<dbReference type="PROSITE" id="PS50897">
    <property type="entry name" value="CTLH"/>
    <property type="match status" value="1"/>
</dbReference>
<dbReference type="InterPro" id="IPR006595">
    <property type="entry name" value="CTLH_C"/>
</dbReference>
<dbReference type="Proteomes" id="UP001152795">
    <property type="component" value="Unassembled WGS sequence"/>
</dbReference>
<dbReference type="PANTHER" id="PTHR12170">
    <property type="entry name" value="MACROPHAGE ERYTHROBLAST ATTACHER-RELATED"/>
    <property type="match status" value="1"/>
</dbReference>
<reference evidence="6" key="1">
    <citation type="submission" date="2020-04" db="EMBL/GenBank/DDBJ databases">
        <authorList>
            <person name="Alioto T."/>
            <person name="Alioto T."/>
            <person name="Gomez Garrido J."/>
        </authorList>
    </citation>
    <scope>NUCLEOTIDE SEQUENCE</scope>
    <source>
        <strain evidence="6">A484AB</strain>
    </source>
</reference>
<dbReference type="Pfam" id="PF10607">
    <property type="entry name" value="CTLH"/>
    <property type="match status" value="1"/>
</dbReference>
<dbReference type="Pfam" id="PF13445">
    <property type="entry name" value="zf-RING_UBOX"/>
    <property type="match status" value="1"/>
</dbReference>
<keyword evidence="7" id="KW-1185">Reference proteome</keyword>
<proteinExistence type="predicted"/>
<evidence type="ECO:0000313" key="6">
    <source>
        <dbReference type="EMBL" id="CAB4026713.1"/>
    </source>
</evidence>
<dbReference type="PANTHER" id="PTHR12170:SF3">
    <property type="entry name" value="GH10162P"/>
    <property type="match status" value="1"/>
</dbReference>
<dbReference type="InterPro" id="IPR013083">
    <property type="entry name" value="Znf_RING/FYVE/PHD"/>
</dbReference>
<dbReference type="FunFam" id="3.30.40.10:FF:000143">
    <property type="entry name" value="Regulator of gluconeogenesis Rmd5"/>
    <property type="match status" value="1"/>
</dbReference>
<evidence type="ECO:0000256" key="4">
    <source>
        <dbReference type="ARBA" id="ARBA00022771"/>
    </source>
</evidence>
<dbReference type="InterPro" id="IPR045098">
    <property type="entry name" value="Fyv10_fam"/>
</dbReference>
<evidence type="ECO:0000256" key="1">
    <source>
        <dbReference type="ARBA" id="ARBA00004496"/>
    </source>
</evidence>